<feature type="transmembrane region" description="Helical" evidence="1">
    <location>
        <begin position="6"/>
        <end position="29"/>
    </location>
</feature>
<keyword evidence="2" id="KW-1185">Reference proteome</keyword>
<dbReference type="WBParaSite" id="PEQ_0001450501-mRNA-1">
    <property type="protein sequence ID" value="PEQ_0001450501-mRNA-1"/>
    <property type="gene ID" value="PEQ_0001450501"/>
</dbReference>
<keyword evidence="1" id="KW-0472">Membrane</keyword>
<dbReference type="Proteomes" id="UP000887564">
    <property type="component" value="Unplaced"/>
</dbReference>
<reference evidence="3" key="1">
    <citation type="submission" date="2022-11" db="UniProtKB">
        <authorList>
            <consortium name="WormBaseParasite"/>
        </authorList>
    </citation>
    <scope>IDENTIFICATION</scope>
</reference>
<sequence>MSSHTLVAFVTALLCAKIIFGLLNSYLCYHTKIPIQVMK</sequence>
<accession>A0A914S6H0</accession>
<proteinExistence type="predicted"/>
<keyword evidence="1" id="KW-0812">Transmembrane</keyword>
<name>A0A914S6H0_PAREQ</name>
<evidence type="ECO:0000256" key="1">
    <source>
        <dbReference type="SAM" id="Phobius"/>
    </source>
</evidence>
<evidence type="ECO:0000313" key="2">
    <source>
        <dbReference type="Proteomes" id="UP000887564"/>
    </source>
</evidence>
<dbReference type="AlphaFoldDB" id="A0A914S6H0"/>
<keyword evidence="1" id="KW-1133">Transmembrane helix</keyword>
<evidence type="ECO:0000313" key="3">
    <source>
        <dbReference type="WBParaSite" id="PEQ_0001450501-mRNA-1"/>
    </source>
</evidence>
<organism evidence="2 3">
    <name type="scientific">Parascaris equorum</name>
    <name type="common">Equine roundworm</name>
    <dbReference type="NCBI Taxonomy" id="6256"/>
    <lineage>
        <taxon>Eukaryota</taxon>
        <taxon>Metazoa</taxon>
        <taxon>Ecdysozoa</taxon>
        <taxon>Nematoda</taxon>
        <taxon>Chromadorea</taxon>
        <taxon>Rhabditida</taxon>
        <taxon>Spirurina</taxon>
        <taxon>Ascaridomorpha</taxon>
        <taxon>Ascaridoidea</taxon>
        <taxon>Ascarididae</taxon>
        <taxon>Parascaris</taxon>
    </lineage>
</organism>
<protein>
    <submittedName>
        <fullName evidence="3">Uncharacterized protein</fullName>
    </submittedName>
</protein>